<evidence type="ECO:0000313" key="2">
    <source>
        <dbReference type="Proteomes" id="UP000250603"/>
    </source>
</evidence>
<reference evidence="1 2" key="1">
    <citation type="submission" date="2018-06" db="EMBL/GenBank/DDBJ databases">
        <title>ACT-28, a chromosomally-encoded AmpC with carbapenemase activity from Enterobacter kobei.</title>
        <authorList>
            <person name="Jousset A.B."/>
            <person name="Oueslati S."/>
            <person name="Bernabeu S."/>
            <person name="Takissian J."/>
            <person name="Creton E."/>
            <person name="Vogel A."/>
            <person name="Cotellon G."/>
            <person name="Bonnin R.A."/>
            <person name="Dortet L."/>
            <person name="Naas T."/>
        </authorList>
    </citation>
    <scope>NUCLEOTIDE SEQUENCE [LARGE SCALE GENOMIC DNA]</scope>
    <source>
        <strain evidence="1 2">149H6</strain>
    </source>
</reference>
<comment type="caution">
    <text evidence="1">The sequence shown here is derived from an EMBL/GenBank/DDBJ whole genome shotgun (WGS) entry which is preliminary data.</text>
</comment>
<dbReference type="EMBL" id="QMCK01000040">
    <property type="protein sequence ID" value="RAY25591.1"/>
    <property type="molecule type" value="Genomic_DNA"/>
</dbReference>
<evidence type="ECO:0000313" key="1">
    <source>
        <dbReference type="EMBL" id="RAY25591.1"/>
    </source>
</evidence>
<accession>A0ABX9F146</accession>
<dbReference type="Proteomes" id="UP000250603">
    <property type="component" value="Unassembled WGS sequence"/>
</dbReference>
<sequence length="128" mass="14917">MITIVHQQPLHAIQPVSLTFTHPLRESSTQRSRRSENSAPSWYIVSRRPSHWCNIQKMKTSIINGSEVSRLSVAIQSVVTVTDERTTSGPELISYQWNHFVVTHRSPWALEDYWIKYYPFSRPEHVAK</sequence>
<dbReference type="RefSeq" id="WP_023330896.1">
    <property type="nucleotide sequence ID" value="NZ_CABGMI010000011.1"/>
</dbReference>
<proteinExistence type="predicted"/>
<name>A0ABX9F146_9ENTR</name>
<organism evidence="1 2">
    <name type="scientific">Enterobacter kobei</name>
    <dbReference type="NCBI Taxonomy" id="208224"/>
    <lineage>
        <taxon>Bacteria</taxon>
        <taxon>Pseudomonadati</taxon>
        <taxon>Pseudomonadota</taxon>
        <taxon>Gammaproteobacteria</taxon>
        <taxon>Enterobacterales</taxon>
        <taxon>Enterobacteriaceae</taxon>
        <taxon>Enterobacter</taxon>
        <taxon>Enterobacter cloacae complex</taxon>
    </lineage>
</organism>
<keyword evidence="2" id="KW-1185">Reference proteome</keyword>
<protein>
    <submittedName>
        <fullName evidence="1">Uncharacterized protein</fullName>
    </submittedName>
</protein>
<gene>
    <name evidence="1" type="ORF">DP181_12880</name>
</gene>